<dbReference type="PROSITE" id="PS50896">
    <property type="entry name" value="LISH"/>
    <property type="match status" value="1"/>
</dbReference>
<feature type="region of interest" description="Disordered" evidence="1">
    <location>
        <begin position="62"/>
        <end position="82"/>
    </location>
</feature>
<protein>
    <recommendedName>
        <fullName evidence="4">LisH domain-containing protein</fullName>
    </recommendedName>
</protein>
<evidence type="ECO:0000313" key="3">
    <source>
        <dbReference type="Proteomes" id="UP000515550"/>
    </source>
</evidence>
<dbReference type="InterPro" id="IPR015943">
    <property type="entry name" value="WD40/YVTN_repeat-like_dom_sf"/>
</dbReference>
<evidence type="ECO:0000313" key="2">
    <source>
        <dbReference type="EMBL" id="CAD2104915.1"/>
    </source>
</evidence>
<feature type="compositionally biased region" description="Acidic residues" evidence="1">
    <location>
        <begin position="68"/>
        <end position="80"/>
    </location>
</feature>
<dbReference type="Proteomes" id="UP000515550">
    <property type="component" value="Chromosome PVBDA_14"/>
</dbReference>
<dbReference type="AlphaFoldDB" id="A0A6V7SYW7"/>
<dbReference type="InterPro" id="IPR006594">
    <property type="entry name" value="LisH"/>
</dbReference>
<evidence type="ECO:0008006" key="4">
    <source>
        <dbReference type="Google" id="ProtNLM"/>
    </source>
</evidence>
<proteinExistence type="predicted"/>
<dbReference type="SUPFAM" id="SSF101908">
    <property type="entry name" value="Putative isomerase YbhE"/>
    <property type="match status" value="1"/>
</dbReference>
<dbReference type="VEuPathDB" id="PlasmoDB:PVBDA_1403710"/>
<name>A0A6V7SYW7_PLAVN</name>
<accession>A0A6V7SYW7</accession>
<evidence type="ECO:0000256" key="1">
    <source>
        <dbReference type="SAM" id="MobiDB-lite"/>
    </source>
</evidence>
<reference evidence="2 3" key="1">
    <citation type="submission" date="2020-08" db="EMBL/GenBank/DDBJ databases">
        <authorList>
            <person name="Ramaprasad A."/>
        </authorList>
    </citation>
    <scope>NUCLEOTIDE SEQUENCE [LARGE SCALE GENOMIC DNA]</scope>
</reference>
<organism evidence="2 3">
    <name type="scientific">Plasmodium vinckei brucechwatti</name>
    <dbReference type="NCBI Taxonomy" id="119398"/>
    <lineage>
        <taxon>Eukaryota</taxon>
        <taxon>Sar</taxon>
        <taxon>Alveolata</taxon>
        <taxon>Apicomplexa</taxon>
        <taxon>Aconoidasida</taxon>
        <taxon>Haemosporida</taxon>
        <taxon>Plasmodiidae</taxon>
        <taxon>Plasmodium</taxon>
        <taxon>Plasmodium (Vinckeia)</taxon>
    </lineage>
</organism>
<sequence length="753" mass="87689">MKKQIEEYNKKYFRNIQFIYDFLDKIGMKNSLRELKNESKINYVKEYDDYFLEKELNYFTDSKSSSDDDKEEDEESDDSTDYWNTNQGLFAHTINQMNNSILCKAIDSFEIELKNRSKEIKNKMENNTICNDKKDEYKNGQTVKNNIKNSTTIADSDISFNHVKEQNDFMNKISFQGIKENVKLPEKIDDIKKSDITNSINKANLLKNIIENVKDLPLSNLNALNLPIYENYKNAMAATEKIFDCKSINKDQNSIVDNLSYNSSIQNYKSLDNEKREEHYTGVEKEGHDIATCKTEKKEKNNNKIKFNRDDSIHNWDNYFSNEKSISKEVKIKYISSNPTITPATITPETKEKEKKNDEYTGKSNILFVKYIDIYNIDKYKNSKFENVIFFNVFFPIVVLVGYADGNIKLLFIIYEKNQDKFEECLHICKGLDEISLGSPIMYIDINYKDNIFITSTMSGQIYICSIDIQNINKLTDIIEGNNSIDNIKNNIKGDIKYINIIKKLAYHNGYSSKCLFNYNFSFFCSIANDKNLIIYEKIKDDHSDSSPIYDKKKIIGLPETPTSILWVYTNNIDDADNKNKELIVVSMLNNNHILLINSETYSIEDKIYLFDTTEKYNILNLEYNRKKNIIVICADTSTIFVYSILKKEIIKKIYGCVLNSLSFPTMEMDINGNNIYITSDDYTNGTHILIFDIKSGNMIDSINNGYKIRCFRLLKNYICPFLDDQSSKNVEENKKALLILGSFDKKIHFFSN</sequence>
<dbReference type="Gene3D" id="2.130.10.10">
    <property type="entry name" value="YVTN repeat-like/Quinoprotein amine dehydrogenase"/>
    <property type="match status" value="1"/>
</dbReference>
<gene>
    <name evidence="2" type="ORF">PVBDA_1403710</name>
</gene>
<dbReference type="EMBL" id="LR865392">
    <property type="protein sequence ID" value="CAD2104915.1"/>
    <property type="molecule type" value="Genomic_DNA"/>
</dbReference>